<sequence length="235" mass="27309">MDLQVRKSIVRCAKICEEAERYEEMAEVMKQLVTTDVELTTEERRLFNVSFLNVLRIKRSSWRSINSSLQKEKNKNLDYVKTLEQKIMVEIQQICDQTTKILDEHLLLKSTNFKNKAFYFKMKGDCYRHLAEFQSGEKKETAIEECFSAYQAGLKIAYEHLPPTNPTRIGIALNLSVFFCDILHSADKACRLGKQAFDDALLEIDQLTENDYQDTTLVLGLLKDNLSLWNSEFQD</sequence>
<dbReference type="CDD" id="cd08774">
    <property type="entry name" value="14-3-3"/>
    <property type="match status" value="1"/>
</dbReference>
<gene>
    <name evidence="3" type="ORF">M0813_19230</name>
</gene>
<dbReference type="Proteomes" id="UP001150062">
    <property type="component" value="Unassembled WGS sequence"/>
</dbReference>
<dbReference type="InterPro" id="IPR000308">
    <property type="entry name" value="14-3-3"/>
</dbReference>
<evidence type="ECO:0000313" key="3">
    <source>
        <dbReference type="EMBL" id="KAJ6246563.1"/>
    </source>
</evidence>
<comment type="similarity">
    <text evidence="1">Belongs to the 14-3-3 family.</text>
</comment>
<organism evidence="3 4">
    <name type="scientific">Anaeramoeba flamelloides</name>
    <dbReference type="NCBI Taxonomy" id="1746091"/>
    <lineage>
        <taxon>Eukaryota</taxon>
        <taxon>Metamonada</taxon>
        <taxon>Anaeramoebidae</taxon>
        <taxon>Anaeramoeba</taxon>
    </lineage>
</organism>
<evidence type="ECO:0000313" key="4">
    <source>
        <dbReference type="Proteomes" id="UP001150062"/>
    </source>
</evidence>
<dbReference type="SUPFAM" id="SSF48445">
    <property type="entry name" value="14-3-3 protein"/>
    <property type="match status" value="1"/>
</dbReference>
<protein>
    <submittedName>
        <fullName evidence="3">14-3-3 protein epsilon</fullName>
    </submittedName>
</protein>
<dbReference type="InterPro" id="IPR023410">
    <property type="entry name" value="14-3-3_domain"/>
</dbReference>
<dbReference type="PIRSF" id="PIRSF000868">
    <property type="entry name" value="14-3-3"/>
    <property type="match status" value="1"/>
</dbReference>
<dbReference type="EMBL" id="JAOAOG010000133">
    <property type="protein sequence ID" value="KAJ6246563.1"/>
    <property type="molecule type" value="Genomic_DNA"/>
</dbReference>
<comment type="caution">
    <text evidence="3">The sequence shown here is derived from an EMBL/GenBank/DDBJ whole genome shotgun (WGS) entry which is preliminary data.</text>
</comment>
<dbReference type="PRINTS" id="PR00305">
    <property type="entry name" value="1433ZETA"/>
</dbReference>
<feature type="domain" description="14-3-3" evidence="2">
    <location>
        <begin position="6"/>
        <end position="235"/>
    </location>
</feature>
<dbReference type="InterPro" id="IPR036815">
    <property type="entry name" value="14-3-3_dom_sf"/>
</dbReference>
<evidence type="ECO:0000256" key="1">
    <source>
        <dbReference type="ARBA" id="ARBA00006141"/>
    </source>
</evidence>
<dbReference type="Pfam" id="PF00244">
    <property type="entry name" value="14-3-3"/>
    <property type="match status" value="1"/>
</dbReference>
<accession>A0ABQ8YPM6</accession>
<dbReference type="SMART" id="SM00101">
    <property type="entry name" value="14_3_3"/>
    <property type="match status" value="1"/>
</dbReference>
<dbReference type="Gene3D" id="1.20.190.20">
    <property type="entry name" value="14-3-3 domain"/>
    <property type="match status" value="1"/>
</dbReference>
<dbReference type="PANTHER" id="PTHR18860">
    <property type="entry name" value="14-3-3 PROTEIN"/>
    <property type="match status" value="1"/>
</dbReference>
<keyword evidence="4" id="KW-1185">Reference proteome</keyword>
<evidence type="ECO:0000259" key="2">
    <source>
        <dbReference type="SMART" id="SM00101"/>
    </source>
</evidence>
<proteinExistence type="inferred from homology"/>
<reference evidence="3" key="1">
    <citation type="submission" date="2022-08" db="EMBL/GenBank/DDBJ databases">
        <title>Novel sulfate-reducing endosymbionts in the free-living metamonad Anaeramoeba.</title>
        <authorList>
            <person name="Jerlstrom-Hultqvist J."/>
            <person name="Cepicka I."/>
            <person name="Gallot-Lavallee L."/>
            <person name="Salas-Leiva D."/>
            <person name="Curtis B.A."/>
            <person name="Zahonova K."/>
            <person name="Pipaliya S."/>
            <person name="Dacks J."/>
            <person name="Roger A.J."/>
        </authorList>
    </citation>
    <scope>NUCLEOTIDE SEQUENCE</scope>
    <source>
        <strain evidence="3">Schooner1</strain>
    </source>
</reference>
<name>A0ABQ8YPM6_9EUKA</name>